<evidence type="ECO:0000313" key="1">
    <source>
        <dbReference type="EMBL" id="NKE60694.1"/>
    </source>
</evidence>
<name>A0ABX1FPF9_9PSEU</name>
<gene>
    <name evidence="1" type="ORF">FXN61_29450</name>
</gene>
<evidence type="ECO:0000313" key="2">
    <source>
        <dbReference type="Proteomes" id="UP001515943"/>
    </source>
</evidence>
<proteinExistence type="predicted"/>
<feature type="non-terminal residue" evidence="1">
    <location>
        <position position="1"/>
    </location>
</feature>
<comment type="caution">
    <text evidence="1">The sequence shown here is derived from an EMBL/GenBank/DDBJ whole genome shotgun (WGS) entry which is preliminary data.</text>
</comment>
<reference evidence="1 2" key="1">
    <citation type="submission" date="2019-08" db="EMBL/GenBank/DDBJ databases">
        <title>Lentzea from Indian Himalayas.</title>
        <authorList>
            <person name="Mandal S."/>
            <person name="Mallick Gupta A."/>
            <person name="Maiti P.K."/>
            <person name="Sarkar J."/>
            <person name="Mandal S."/>
        </authorList>
    </citation>
    <scope>NUCLEOTIDE SEQUENCE [LARGE SCALE GENOMIC DNA]</scope>
    <source>
        <strain evidence="1 2">PSKA42</strain>
    </source>
</reference>
<keyword evidence="2" id="KW-1185">Reference proteome</keyword>
<organism evidence="1 2">
    <name type="scientific">Lentzea indica</name>
    <dbReference type="NCBI Taxonomy" id="2604800"/>
    <lineage>
        <taxon>Bacteria</taxon>
        <taxon>Bacillati</taxon>
        <taxon>Actinomycetota</taxon>
        <taxon>Actinomycetes</taxon>
        <taxon>Pseudonocardiales</taxon>
        <taxon>Pseudonocardiaceae</taxon>
        <taxon>Lentzea</taxon>
    </lineage>
</organism>
<accession>A0ABX1FPF9</accession>
<sequence>PAAPVSYPGWHERERAARLREHGVPVPRALFEELRSVTVGVGA</sequence>
<dbReference type="Proteomes" id="UP001515943">
    <property type="component" value="Unassembled WGS sequence"/>
</dbReference>
<dbReference type="EMBL" id="VSRL01000132">
    <property type="protein sequence ID" value="NKE60694.1"/>
    <property type="molecule type" value="Genomic_DNA"/>
</dbReference>
<protein>
    <submittedName>
        <fullName evidence="1">Ldh family oxidoreductase</fullName>
    </submittedName>
</protein>